<reference evidence="1" key="1">
    <citation type="submission" date="2014-09" db="EMBL/GenBank/DDBJ databases">
        <authorList>
            <person name="Magalhaes I.L.F."/>
            <person name="Oliveira U."/>
            <person name="Santos F.R."/>
            <person name="Vidigal T.H.D.A."/>
            <person name="Brescovit A.D."/>
            <person name="Santos A.J."/>
        </authorList>
    </citation>
    <scope>NUCLEOTIDE SEQUENCE</scope>
    <source>
        <tissue evidence="1">Shoot tissue taken approximately 20 cm above the soil surface</tissue>
    </source>
</reference>
<dbReference type="AlphaFoldDB" id="A0A0A9BMN8"/>
<organism evidence="1">
    <name type="scientific">Arundo donax</name>
    <name type="common">Giant reed</name>
    <name type="synonym">Donax arundinaceus</name>
    <dbReference type="NCBI Taxonomy" id="35708"/>
    <lineage>
        <taxon>Eukaryota</taxon>
        <taxon>Viridiplantae</taxon>
        <taxon>Streptophyta</taxon>
        <taxon>Embryophyta</taxon>
        <taxon>Tracheophyta</taxon>
        <taxon>Spermatophyta</taxon>
        <taxon>Magnoliopsida</taxon>
        <taxon>Liliopsida</taxon>
        <taxon>Poales</taxon>
        <taxon>Poaceae</taxon>
        <taxon>PACMAD clade</taxon>
        <taxon>Arundinoideae</taxon>
        <taxon>Arundineae</taxon>
        <taxon>Arundo</taxon>
    </lineage>
</organism>
<dbReference type="EMBL" id="GBRH01234452">
    <property type="protein sequence ID" value="JAD63443.1"/>
    <property type="molecule type" value="Transcribed_RNA"/>
</dbReference>
<name>A0A0A9BMN8_ARUDO</name>
<reference evidence="1" key="2">
    <citation type="journal article" date="2015" name="Data Brief">
        <title>Shoot transcriptome of the giant reed, Arundo donax.</title>
        <authorList>
            <person name="Barrero R.A."/>
            <person name="Guerrero F.D."/>
            <person name="Moolhuijzen P."/>
            <person name="Goolsby J.A."/>
            <person name="Tidwell J."/>
            <person name="Bellgard S.E."/>
            <person name="Bellgard M.I."/>
        </authorList>
    </citation>
    <scope>NUCLEOTIDE SEQUENCE</scope>
    <source>
        <tissue evidence="1">Shoot tissue taken approximately 20 cm above the soil surface</tissue>
    </source>
</reference>
<accession>A0A0A9BMN8</accession>
<evidence type="ECO:0000313" key="1">
    <source>
        <dbReference type="EMBL" id="JAD63443.1"/>
    </source>
</evidence>
<sequence length="53" mass="6010">MSSSCDIQKSCCLNFWRYTVYYSASLQDMIVKTSLFVTSQHINKLGLPLIAFG</sequence>
<proteinExistence type="predicted"/>
<protein>
    <submittedName>
        <fullName evidence="1">Uncharacterized protein</fullName>
    </submittedName>
</protein>